<keyword evidence="2" id="KW-0813">Transport</keyword>
<comment type="caution">
    <text evidence="9">The sequence shown here is derived from an EMBL/GenBank/DDBJ whole genome shotgun (WGS) entry which is preliminary data.</text>
</comment>
<proteinExistence type="predicted"/>
<feature type="transmembrane region" description="Helical" evidence="8">
    <location>
        <begin position="16"/>
        <end position="37"/>
    </location>
</feature>
<keyword evidence="6" id="KW-0406">Ion transport</keyword>
<keyword evidence="3" id="KW-1003">Cell membrane</keyword>
<evidence type="ECO:0000256" key="8">
    <source>
        <dbReference type="SAM" id="Phobius"/>
    </source>
</evidence>
<feature type="transmembrane region" description="Helical" evidence="8">
    <location>
        <begin position="132"/>
        <end position="153"/>
    </location>
</feature>
<feature type="transmembrane region" description="Helical" evidence="8">
    <location>
        <begin position="192"/>
        <end position="212"/>
    </location>
</feature>
<reference evidence="9 10" key="1">
    <citation type="submission" date="2016-06" db="EMBL/GenBank/DDBJ databases">
        <title>First insights into the genetic diversity and population structure of in the Bacillus cereus group bacteria from diverse marine environments.</title>
        <authorList>
            <person name="Liu Y."/>
            <person name="Lai Q."/>
            <person name="Shao Z."/>
        </authorList>
    </citation>
    <scope>NUCLEOTIDE SEQUENCE [LARGE SCALE GENOMIC DNA]</scope>
    <source>
        <strain evidence="9 10">TD42</strain>
    </source>
</reference>
<evidence type="ECO:0000256" key="4">
    <source>
        <dbReference type="ARBA" id="ARBA00022692"/>
    </source>
</evidence>
<dbReference type="Pfam" id="PF02386">
    <property type="entry name" value="TrkH"/>
    <property type="match status" value="1"/>
</dbReference>
<evidence type="ECO:0000256" key="1">
    <source>
        <dbReference type="ARBA" id="ARBA00004651"/>
    </source>
</evidence>
<evidence type="ECO:0000313" key="9">
    <source>
        <dbReference type="EMBL" id="OJE49190.1"/>
    </source>
</evidence>
<gene>
    <name evidence="9" type="ORF">BAQ49_25545</name>
</gene>
<keyword evidence="5 8" id="KW-1133">Transmembrane helix</keyword>
<dbReference type="InterPro" id="IPR003445">
    <property type="entry name" value="Cat_transpt"/>
</dbReference>
<dbReference type="PANTHER" id="PTHR32024">
    <property type="entry name" value="TRK SYSTEM POTASSIUM UPTAKE PROTEIN TRKG-RELATED"/>
    <property type="match status" value="1"/>
</dbReference>
<evidence type="ECO:0000256" key="3">
    <source>
        <dbReference type="ARBA" id="ARBA00022475"/>
    </source>
</evidence>
<dbReference type="PANTHER" id="PTHR32024:SF4">
    <property type="entry name" value="KTR SYSTEM POTASSIUM UPTAKE PROTEIN D"/>
    <property type="match status" value="1"/>
</dbReference>
<evidence type="ECO:0000256" key="5">
    <source>
        <dbReference type="ARBA" id="ARBA00022989"/>
    </source>
</evidence>
<evidence type="ECO:0000256" key="6">
    <source>
        <dbReference type="ARBA" id="ARBA00023065"/>
    </source>
</evidence>
<accession>A0AA44R8L7</accession>
<feature type="transmembrane region" description="Helical" evidence="8">
    <location>
        <begin position="233"/>
        <end position="256"/>
    </location>
</feature>
<dbReference type="GO" id="GO:0008324">
    <property type="term" value="F:monoatomic cation transmembrane transporter activity"/>
    <property type="evidence" value="ECO:0007669"/>
    <property type="project" value="InterPro"/>
</dbReference>
<dbReference type="GO" id="GO:0030001">
    <property type="term" value="P:metal ion transport"/>
    <property type="evidence" value="ECO:0007669"/>
    <property type="project" value="UniProtKB-ARBA"/>
</dbReference>
<organism evidence="9 10">
    <name type="scientific">Bacillus proteolyticus</name>
    <dbReference type="NCBI Taxonomy" id="2026192"/>
    <lineage>
        <taxon>Bacteria</taxon>
        <taxon>Bacillati</taxon>
        <taxon>Bacillota</taxon>
        <taxon>Bacilli</taxon>
        <taxon>Bacillales</taxon>
        <taxon>Bacillaceae</taxon>
        <taxon>Bacillus</taxon>
        <taxon>Bacillus cereus group</taxon>
    </lineage>
</organism>
<protein>
    <submittedName>
        <fullName evidence="9">Trk family potassium uptake protein</fullName>
    </submittedName>
</protein>
<dbReference type="Proteomes" id="UP000183185">
    <property type="component" value="Unassembled WGS sequence"/>
</dbReference>
<dbReference type="GO" id="GO:0005886">
    <property type="term" value="C:plasma membrane"/>
    <property type="evidence" value="ECO:0007669"/>
    <property type="project" value="UniProtKB-SubCell"/>
</dbReference>
<keyword evidence="7 8" id="KW-0472">Membrane</keyword>
<comment type="subcellular location">
    <subcellularLocation>
        <location evidence="1">Cell membrane</location>
        <topology evidence="1">Multi-pass membrane protein</topology>
    </subcellularLocation>
</comment>
<feature type="transmembrane region" description="Helical" evidence="8">
    <location>
        <begin position="74"/>
        <end position="101"/>
    </location>
</feature>
<evidence type="ECO:0000313" key="10">
    <source>
        <dbReference type="Proteomes" id="UP000183185"/>
    </source>
</evidence>
<evidence type="ECO:0000256" key="7">
    <source>
        <dbReference type="ARBA" id="ARBA00023136"/>
    </source>
</evidence>
<sequence>MRDIKKFLQKLRPVQLIVLFYLLAVVVSVILLSLPFVTKPGVKWTFIDALFTSVSAVSVTGLSVVTISDTFTTAGIIVLALILQLGGLGIMALGTFVWIITGKKIGLQRRRLIMADHNQGNLSGLVELMRSILIVIISIELIGAILLGTRFLLYFPTWQEAYFHGFFAAVSATTNGGFDLTGQSLIPYKKDYIVQMIHMLLIILGAIGFPVLMEVKQFLSKRQRQQQLFRFSLFTKLTTTTFFALVIVGTIMIFLLERNHFLVGKSWHETVFYTLFQSVTTRSGGLATMDIRELSQPTLLFMSILMFIGASPSSVGGGIRTTTFAVSILSLYTFARGGRTVRVFKRQLHEEDVLKASVVMTMGILLCASALFILSITENVPLMSLIVEVCSAFGTTGLSTGITPDLTTVGKLVLIVLMFIGRVGILTFILASGGREQPPRYKYPKERIIIG</sequence>
<dbReference type="AlphaFoldDB" id="A0AA44R8L7"/>
<dbReference type="EMBL" id="MACH01000054">
    <property type="protein sequence ID" value="OJE49190.1"/>
    <property type="molecule type" value="Genomic_DNA"/>
</dbReference>
<feature type="transmembrane region" description="Helical" evidence="8">
    <location>
        <begin position="412"/>
        <end position="432"/>
    </location>
</feature>
<keyword evidence="4 8" id="KW-0812">Transmembrane</keyword>
<evidence type="ECO:0000256" key="2">
    <source>
        <dbReference type="ARBA" id="ARBA00022448"/>
    </source>
</evidence>
<feature type="transmembrane region" description="Helical" evidence="8">
    <location>
        <begin position="49"/>
        <end position="68"/>
    </location>
</feature>
<dbReference type="RefSeq" id="WP_071744753.1">
    <property type="nucleotide sequence ID" value="NZ_MACH01000054.1"/>
</dbReference>
<feature type="transmembrane region" description="Helical" evidence="8">
    <location>
        <begin position="353"/>
        <end position="376"/>
    </location>
</feature>
<feature type="transmembrane region" description="Helical" evidence="8">
    <location>
        <begin position="299"/>
        <end position="332"/>
    </location>
</feature>
<name>A0AA44R8L7_9BACI</name>